<dbReference type="GO" id="GO:0005886">
    <property type="term" value="C:plasma membrane"/>
    <property type="evidence" value="ECO:0007669"/>
    <property type="project" value="UniProtKB-SubCell"/>
</dbReference>
<comment type="subcellular location">
    <subcellularLocation>
        <location evidence="1">Cell membrane</location>
    </subcellularLocation>
</comment>
<gene>
    <name evidence="11" type="ORF">BK138_06890</name>
</gene>
<keyword evidence="12" id="KW-1185">Reference proteome</keyword>
<dbReference type="CDD" id="cd06225">
    <property type="entry name" value="HAMP"/>
    <property type="match status" value="1"/>
</dbReference>
<evidence type="ECO:0000256" key="7">
    <source>
        <dbReference type="SAM" id="Phobius"/>
    </source>
</evidence>
<evidence type="ECO:0000256" key="5">
    <source>
        <dbReference type="ARBA" id="ARBA00029447"/>
    </source>
</evidence>
<dbReference type="PROSITE" id="PS50111">
    <property type="entry name" value="CHEMOTAXIS_TRANSDUC_2"/>
    <property type="match status" value="1"/>
</dbReference>
<keyword evidence="3 7" id="KW-0472">Membrane</keyword>
<evidence type="ECO:0000313" key="11">
    <source>
        <dbReference type="EMBL" id="OMF58265.1"/>
    </source>
</evidence>
<sequence length="416" mass="45255">MSWLKNLPLSQRVMAGCYLVAALFALPALIIFILIGEILIGAAFVIIFAALTYPLARYIEKTLTSSFDSIANATASIAKGDFTNRVDESGSMGDVSRSFNSMVDKLKKILNDASSITRQVMDSSRGIADKNQELKTVMATVATSANELAVGANEISSDVAGMTESIQAIELKVGNYAASTKEMKQQSEITFSLVEKGRQSVEKQAEGMRQNVEATENVAKTIDTLSKNAQGITKITKTISELAEQTNLLSLNASIEAARAGEHGLGFAVVAQEVRKLAEESTASTQEVFSLVKSIEQSIHQAIDNIKINEDVVQQQNERIREAEQIFAHIVESVQYITEQITSFSNESDLMLDSARKISAAIQNISAITEQSSAGTEQVSAAMNEQMKSIEAVVDETEAMRQAVFQLQKTIQIFKF</sequence>
<evidence type="ECO:0000256" key="1">
    <source>
        <dbReference type="ARBA" id="ARBA00004236"/>
    </source>
</evidence>
<dbReference type="InterPro" id="IPR002035">
    <property type="entry name" value="VWF_A"/>
</dbReference>
<keyword evidence="4 6" id="KW-0807">Transducer</keyword>
<name>A0A1R1F2F7_9BACL</name>
<feature type="domain" description="Methyl-accepting transducer" evidence="8">
    <location>
        <begin position="130"/>
        <end position="380"/>
    </location>
</feature>
<dbReference type="Gene3D" id="1.10.287.950">
    <property type="entry name" value="Methyl-accepting chemotaxis protein"/>
    <property type="match status" value="1"/>
</dbReference>
<evidence type="ECO:0000256" key="2">
    <source>
        <dbReference type="ARBA" id="ARBA00022475"/>
    </source>
</evidence>
<feature type="domain" description="VWFA" evidence="9">
    <location>
        <begin position="81"/>
        <end position="306"/>
    </location>
</feature>
<evidence type="ECO:0000259" key="10">
    <source>
        <dbReference type="PROSITE" id="PS50885"/>
    </source>
</evidence>
<proteinExistence type="inferred from homology"/>
<evidence type="ECO:0000259" key="8">
    <source>
        <dbReference type="PROSITE" id="PS50111"/>
    </source>
</evidence>
<dbReference type="Pfam" id="PF00015">
    <property type="entry name" value="MCPsignal"/>
    <property type="match status" value="1"/>
</dbReference>
<feature type="transmembrane region" description="Helical" evidence="7">
    <location>
        <begin position="12"/>
        <end position="32"/>
    </location>
</feature>
<dbReference type="PANTHER" id="PTHR32089">
    <property type="entry name" value="METHYL-ACCEPTING CHEMOTAXIS PROTEIN MCPB"/>
    <property type="match status" value="1"/>
</dbReference>
<dbReference type="SUPFAM" id="SSF58104">
    <property type="entry name" value="Methyl-accepting chemotaxis protein (MCP) signaling domain"/>
    <property type="match status" value="1"/>
</dbReference>
<dbReference type="SMART" id="SM00283">
    <property type="entry name" value="MA"/>
    <property type="match status" value="1"/>
</dbReference>
<dbReference type="Pfam" id="PF00672">
    <property type="entry name" value="HAMP"/>
    <property type="match status" value="1"/>
</dbReference>
<dbReference type="AlphaFoldDB" id="A0A1R1F2F7"/>
<dbReference type="Gene3D" id="6.10.340.10">
    <property type="match status" value="1"/>
</dbReference>
<evidence type="ECO:0000256" key="6">
    <source>
        <dbReference type="PROSITE-ProRule" id="PRU00284"/>
    </source>
</evidence>
<organism evidence="11 12">
    <name type="scientific">Paenibacillus rhizosphaerae</name>
    <dbReference type="NCBI Taxonomy" id="297318"/>
    <lineage>
        <taxon>Bacteria</taxon>
        <taxon>Bacillati</taxon>
        <taxon>Bacillota</taxon>
        <taxon>Bacilli</taxon>
        <taxon>Bacillales</taxon>
        <taxon>Paenibacillaceae</taxon>
        <taxon>Paenibacillus</taxon>
    </lineage>
</organism>
<dbReference type="RefSeq" id="WP_076167646.1">
    <property type="nucleotide sequence ID" value="NZ_MRTP01000001.1"/>
</dbReference>
<feature type="transmembrane region" description="Helical" evidence="7">
    <location>
        <begin position="38"/>
        <end position="56"/>
    </location>
</feature>
<dbReference type="PANTHER" id="PTHR32089:SF112">
    <property type="entry name" value="LYSOZYME-LIKE PROTEIN-RELATED"/>
    <property type="match status" value="1"/>
</dbReference>
<dbReference type="SMART" id="SM00304">
    <property type="entry name" value="HAMP"/>
    <property type="match status" value="1"/>
</dbReference>
<dbReference type="InterPro" id="IPR003660">
    <property type="entry name" value="HAMP_dom"/>
</dbReference>
<keyword evidence="2" id="KW-1003">Cell membrane</keyword>
<keyword evidence="7" id="KW-1133">Transmembrane helix</keyword>
<evidence type="ECO:0000256" key="3">
    <source>
        <dbReference type="ARBA" id="ARBA00023136"/>
    </source>
</evidence>
<accession>A0A1R1F2F7</accession>
<dbReference type="Proteomes" id="UP000187172">
    <property type="component" value="Unassembled WGS sequence"/>
</dbReference>
<comment type="caution">
    <text evidence="11">The sequence shown here is derived from an EMBL/GenBank/DDBJ whole genome shotgun (WGS) entry which is preliminary data.</text>
</comment>
<protein>
    <submittedName>
        <fullName evidence="11">Methyl-accepting chemotaxis protein</fullName>
    </submittedName>
</protein>
<evidence type="ECO:0000259" key="9">
    <source>
        <dbReference type="PROSITE" id="PS50234"/>
    </source>
</evidence>
<evidence type="ECO:0000256" key="4">
    <source>
        <dbReference type="ARBA" id="ARBA00023224"/>
    </source>
</evidence>
<keyword evidence="7" id="KW-0812">Transmembrane</keyword>
<reference evidence="11 12" key="1">
    <citation type="submission" date="2016-11" db="EMBL/GenBank/DDBJ databases">
        <title>Paenibacillus species isolates.</title>
        <authorList>
            <person name="Beno S.M."/>
        </authorList>
    </citation>
    <scope>NUCLEOTIDE SEQUENCE [LARGE SCALE GENOMIC DNA]</scope>
    <source>
        <strain evidence="11 12">FSL R5-0378</strain>
    </source>
</reference>
<dbReference type="InterPro" id="IPR004089">
    <property type="entry name" value="MCPsignal_dom"/>
</dbReference>
<dbReference type="EMBL" id="MRTP01000001">
    <property type="protein sequence ID" value="OMF58265.1"/>
    <property type="molecule type" value="Genomic_DNA"/>
</dbReference>
<feature type="domain" description="HAMP" evidence="10">
    <location>
        <begin position="61"/>
        <end position="111"/>
    </location>
</feature>
<dbReference type="GO" id="GO:0007165">
    <property type="term" value="P:signal transduction"/>
    <property type="evidence" value="ECO:0007669"/>
    <property type="project" value="UniProtKB-KW"/>
</dbReference>
<dbReference type="PROSITE" id="PS50234">
    <property type="entry name" value="VWFA"/>
    <property type="match status" value="1"/>
</dbReference>
<dbReference type="PROSITE" id="PS50885">
    <property type="entry name" value="HAMP"/>
    <property type="match status" value="1"/>
</dbReference>
<dbReference type="STRING" id="297318.BK138_06890"/>
<evidence type="ECO:0000313" key="12">
    <source>
        <dbReference type="Proteomes" id="UP000187172"/>
    </source>
</evidence>
<comment type="similarity">
    <text evidence="5">Belongs to the methyl-accepting chemotaxis (MCP) protein family.</text>
</comment>